<dbReference type="Proteomes" id="UP000317835">
    <property type="component" value="Chromosome"/>
</dbReference>
<evidence type="ECO:0000313" key="2">
    <source>
        <dbReference type="Proteomes" id="UP000317835"/>
    </source>
</evidence>
<sequence length="86" mass="9737">MHPTLPDCWESRALRVAMSEEDWTRLESLILRVAADQPTRARALGAALSYLMREESAAPPESGPLDWLDWELRKTLHALRSLRPGA</sequence>
<keyword evidence="2" id="KW-1185">Reference proteome</keyword>
<dbReference type="EMBL" id="CP036426">
    <property type="protein sequence ID" value="QDV33241.1"/>
    <property type="molecule type" value="Genomic_DNA"/>
</dbReference>
<dbReference type="AlphaFoldDB" id="A0A518GXD5"/>
<evidence type="ECO:0000313" key="1">
    <source>
        <dbReference type="EMBL" id="QDV33241.1"/>
    </source>
</evidence>
<dbReference type="RefSeq" id="WP_231749499.1">
    <property type="nucleotide sequence ID" value="NZ_CP036426.1"/>
</dbReference>
<accession>A0A518GXD5</accession>
<name>A0A518GXD5_9BACT</name>
<organism evidence="1 2">
    <name type="scientific">Tautonia plasticadhaerens</name>
    <dbReference type="NCBI Taxonomy" id="2527974"/>
    <lineage>
        <taxon>Bacteria</taxon>
        <taxon>Pseudomonadati</taxon>
        <taxon>Planctomycetota</taxon>
        <taxon>Planctomycetia</taxon>
        <taxon>Isosphaerales</taxon>
        <taxon>Isosphaeraceae</taxon>
        <taxon>Tautonia</taxon>
    </lineage>
</organism>
<gene>
    <name evidence="1" type="ORF">ElP_10830</name>
</gene>
<protein>
    <submittedName>
        <fullName evidence="1">Uncharacterized protein</fullName>
    </submittedName>
</protein>
<dbReference type="KEGG" id="tpla:ElP_10830"/>
<reference evidence="1 2" key="1">
    <citation type="submission" date="2019-02" db="EMBL/GenBank/DDBJ databases">
        <title>Deep-cultivation of Planctomycetes and their phenomic and genomic characterization uncovers novel biology.</title>
        <authorList>
            <person name="Wiegand S."/>
            <person name="Jogler M."/>
            <person name="Boedeker C."/>
            <person name="Pinto D."/>
            <person name="Vollmers J."/>
            <person name="Rivas-Marin E."/>
            <person name="Kohn T."/>
            <person name="Peeters S.H."/>
            <person name="Heuer A."/>
            <person name="Rast P."/>
            <person name="Oberbeckmann S."/>
            <person name="Bunk B."/>
            <person name="Jeske O."/>
            <person name="Meyerdierks A."/>
            <person name="Storesund J.E."/>
            <person name="Kallscheuer N."/>
            <person name="Luecker S."/>
            <person name="Lage O.M."/>
            <person name="Pohl T."/>
            <person name="Merkel B.J."/>
            <person name="Hornburger P."/>
            <person name="Mueller R.-W."/>
            <person name="Bruemmer F."/>
            <person name="Labrenz M."/>
            <person name="Spormann A.M."/>
            <person name="Op den Camp H."/>
            <person name="Overmann J."/>
            <person name="Amann R."/>
            <person name="Jetten M.S.M."/>
            <person name="Mascher T."/>
            <person name="Medema M.H."/>
            <person name="Devos D.P."/>
            <person name="Kaster A.-K."/>
            <person name="Ovreas L."/>
            <person name="Rohde M."/>
            <person name="Galperin M.Y."/>
            <person name="Jogler C."/>
        </authorList>
    </citation>
    <scope>NUCLEOTIDE SEQUENCE [LARGE SCALE GENOMIC DNA]</scope>
    <source>
        <strain evidence="1 2">ElP</strain>
    </source>
</reference>
<proteinExistence type="predicted"/>